<dbReference type="Proteomes" id="UP001200430">
    <property type="component" value="Unassembled WGS sequence"/>
</dbReference>
<evidence type="ECO:0000256" key="8">
    <source>
        <dbReference type="SAM" id="Phobius"/>
    </source>
</evidence>
<feature type="transmembrane region" description="Helical" evidence="8">
    <location>
        <begin position="390"/>
        <end position="408"/>
    </location>
</feature>
<feature type="transmembrane region" description="Helical" evidence="8">
    <location>
        <begin position="444"/>
        <end position="462"/>
    </location>
</feature>
<dbReference type="InterPro" id="IPR003918">
    <property type="entry name" value="NADH_UbQ_OxRdtase"/>
</dbReference>
<dbReference type="PANTHER" id="PTHR42682">
    <property type="entry name" value="HYDROGENASE-4 COMPONENT F"/>
    <property type="match status" value="1"/>
</dbReference>
<evidence type="ECO:0000259" key="9">
    <source>
        <dbReference type="Pfam" id="PF00361"/>
    </source>
</evidence>
<dbReference type="EMBL" id="JAKGUD010000010">
    <property type="protein sequence ID" value="MCF4143052.1"/>
    <property type="molecule type" value="Genomic_DNA"/>
</dbReference>
<dbReference type="RefSeq" id="WP_236099759.1">
    <property type="nucleotide sequence ID" value="NZ_JAKGUD010000010.1"/>
</dbReference>
<feature type="transmembrane region" description="Helical" evidence="8">
    <location>
        <begin position="35"/>
        <end position="60"/>
    </location>
</feature>
<dbReference type="InterPro" id="IPR001750">
    <property type="entry name" value="ND/Mrp_TM"/>
</dbReference>
<sequence>MSFSVDPLSSVMIVLALFMTGCSYAYGNWKTPAQRWAPWCFCLFACLSAIASDWLVFVFFMELSSFALAAMIGKKDRPAAWIYLYSQLIGGALLLLAVAIGSAGGPILPMGPVPSGQFPLFVLALGFKAALPILHFWLPIAHGRASAEVSAVLSGYAVKMGIYGLLRAADGPSVSLLCIGAVMALYGVFQALMQHDGKRLLAYHTMSQLGFIVAAIGSGTALGRAAAMAHLVSHCLFKGLLFLTAGGLEDSYGTRDLRYLGTVAREVPLLFALFLVGATSIAGFPGTSGYVSKFLIKLSLGDYPAVMWSLQIAGVGTVLSFCKFGIYGYLRTARPGVSRALLVGKPSSRKFKVMVVMAVATLGVGFFHRWLPFFPADGPSLWKLGKALSASYPIVVGSVIFASFPRVFSPGDGHFPDVEDFLPRLGCLCLEPLSLMRELHCGRLRAYLAVAILSGLSILWFLSS</sequence>
<protein>
    <recommendedName>
        <fullName evidence="9">NADH:quinone oxidoreductase/Mrp antiporter transmembrane domain-containing protein</fullName>
    </recommendedName>
</protein>
<evidence type="ECO:0000313" key="11">
    <source>
        <dbReference type="Proteomes" id="UP001200430"/>
    </source>
</evidence>
<reference evidence="10 11" key="1">
    <citation type="submission" date="2022-01" db="EMBL/GenBank/DDBJ databases">
        <title>Dethiosulfovibrio faecalis sp. nov., a novel proteolytic, non-sulfur-reducing bacterium isolated from a marine aquaculture solid waste bioreactor.</title>
        <authorList>
            <person name="Grabowski S."/>
            <person name="Apolinario E."/>
            <person name="Schneider N."/>
            <person name="Marshall C.W."/>
            <person name="Sowers K.R."/>
        </authorList>
    </citation>
    <scope>NUCLEOTIDE SEQUENCE [LARGE SCALE GENOMIC DNA]</scope>
    <source>
        <strain evidence="10 11">DSM 12537</strain>
    </source>
</reference>
<feature type="transmembrane region" description="Helical" evidence="8">
    <location>
        <begin position="120"/>
        <end position="138"/>
    </location>
</feature>
<organism evidence="10 11">
    <name type="scientific">Dethiosulfovibrio marinus</name>
    <dbReference type="NCBI Taxonomy" id="133532"/>
    <lineage>
        <taxon>Bacteria</taxon>
        <taxon>Thermotogati</taxon>
        <taxon>Synergistota</taxon>
        <taxon>Synergistia</taxon>
        <taxon>Synergistales</taxon>
        <taxon>Dethiosulfovibrionaceae</taxon>
        <taxon>Dethiosulfovibrio</taxon>
    </lineage>
</organism>
<keyword evidence="2" id="KW-1003">Cell membrane</keyword>
<evidence type="ECO:0000256" key="3">
    <source>
        <dbReference type="ARBA" id="ARBA00022692"/>
    </source>
</evidence>
<evidence type="ECO:0000256" key="4">
    <source>
        <dbReference type="ARBA" id="ARBA00022989"/>
    </source>
</evidence>
<name>A0ABS9EPC8_9BACT</name>
<dbReference type="PRINTS" id="PR01437">
    <property type="entry name" value="NUOXDRDTASE4"/>
</dbReference>
<feature type="transmembrane region" description="Helical" evidence="8">
    <location>
        <begin position="145"/>
        <end position="166"/>
    </location>
</feature>
<feature type="transmembrane region" description="Helical" evidence="8">
    <location>
        <begin position="228"/>
        <end position="248"/>
    </location>
</feature>
<keyword evidence="6 8" id="KW-0472">Membrane</keyword>
<feature type="transmembrane region" description="Helical" evidence="8">
    <location>
        <begin position="351"/>
        <end position="370"/>
    </location>
</feature>
<feature type="transmembrane region" description="Helical" evidence="8">
    <location>
        <begin position="81"/>
        <end position="100"/>
    </location>
</feature>
<comment type="subcellular location">
    <subcellularLocation>
        <location evidence="1">Cell membrane</location>
        <topology evidence="1">Multi-pass membrane protein</topology>
    </subcellularLocation>
    <subcellularLocation>
        <location evidence="7">Membrane</location>
        <topology evidence="7">Multi-pass membrane protein</topology>
    </subcellularLocation>
</comment>
<proteinExistence type="predicted"/>
<keyword evidence="5" id="KW-0560">Oxidoreductase</keyword>
<evidence type="ECO:0000313" key="10">
    <source>
        <dbReference type="EMBL" id="MCF4143052.1"/>
    </source>
</evidence>
<feature type="transmembrane region" description="Helical" evidence="8">
    <location>
        <begin position="308"/>
        <end position="330"/>
    </location>
</feature>
<keyword evidence="3 7" id="KW-0812">Transmembrane</keyword>
<evidence type="ECO:0000256" key="7">
    <source>
        <dbReference type="RuleBase" id="RU000320"/>
    </source>
</evidence>
<dbReference type="PANTHER" id="PTHR42682:SF4">
    <property type="entry name" value="NADH-UBIQUINONE_PLASTOQUINONE"/>
    <property type="match status" value="1"/>
</dbReference>
<dbReference type="InterPro" id="IPR052175">
    <property type="entry name" value="ComplexI-like_HydComp"/>
</dbReference>
<keyword evidence="11" id="KW-1185">Reference proteome</keyword>
<feature type="transmembrane region" description="Helical" evidence="8">
    <location>
        <begin position="201"/>
        <end position="222"/>
    </location>
</feature>
<evidence type="ECO:0000256" key="2">
    <source>
        <dbReference type="ARBA" id="ARBA00022475"/>
    </source>
</evidence>
<comment type="caution">
    <text evidence="10">The sequence shown here is derived from an EMBL/GenBank/DDBJ whole genome shotgun (WGS) entry which is preliminary data.</text>
</comment>
<gene>
    <name evidence="10" type="ORF">L2W38_09535</name>
</gene>
<evidence type="ECO:0000256" key="5">
    <source>
        <dbReference type="ARBA" id="ARBA00023002"/>
    </source>
</evidence>
<evidence type="ECO:0000256" key="6">
    <source>
        <dbReference type="ARBA" id="ARBA00023136"/>
    </source>
</evidence>
<keyword evidence="4 8" id="KW-1133">Transmembrane helix</keyword>
<accession>A0ABS9EPC8</accession>
<feature type="domain" description="NADH:quinone oxidoreductase/Mrp antiporter transmembrane" evidence="9">
    <location>
        <begin position="51"/>
        <end position="297"/>
    </location>
</feature>
<dbReference type="Pfam" id="PF00361">
    <property type="entry name" value="Proton_antipo_M"/>
    <property type="match status" value="1"/>
</dbReference>
<feature type="transmembrane region" description="Helical" evidence="8">
    <location>
        <begin position="269"/>
        <end position="288"/>
    </location>
</feature>
<feature type="transmembrane region" description="Helical" evidence="8">
    <location>
        <begin position="172"/>
        <end position="189"/>
    </location>
</feature>
<evidence type="ECO:0000256" key="1">
    <source>
        <dbReference type="ARBA" id="ARBA00004651"/>
    </source>
</evidence>